<reference evidence="3 4" key="1">
    <citation type="submission" date="2022-12" db="EMBL/GenBank/DDBJ databases">
        <title>Chromosome-level genome of Tegillarca granosa.</title>
        <authorList>
            <person name="Kim J."/>
        </authorList>
    </citation>
    <scope>NUCLEOTIDE SEQUENCE [LARGE SCALE GENOMIC DNA]</scope>
    <source>
        <strain evidence="3">Teg-2019</strain>
        <tissue evidence="3">Adductor muscle</tissue>
    </source>
</reference>
<dbReference type="Pfam" id="PF01585">
    <property type="entry name" value="G-patch"/>
    <property type="match status" value="1"/>
</dbReference>
<comment type="caution">
    <text evidence="3">The sequence shown here is derived from an EMBL/GenBank/DDBJ whole genome shotgun (WGS) entry which is preliminary data.</text>
</comment>
<name>A0ABQ9F4L1_TEGGR</name>
<feature type="region of interest" description="Disordered" evidence="1">
    <location>
        <begin position="287"/>
        <end position="318"/>
    </location>
</feature>
<accession>A0ABQ9F4L1</accession>
<feature type="compositionally biased region" description="Acidic residues" evidence="1">
    <location>
        <begin position="291"/>
        <end position="301"/>
    </location>
</feature>
<dbReference type="PANTHER" id="PTHR14390">
    <property type="entry name" value="G PATCH DOMAIN CONTAINING PROTEIN 3"/>
    <property type="match status" value="1"/>
</dbReference>
<dbReference type="PROSITE" id="PS50174">
    <property type="entry name" value="G_PATCH"/>
    <property type="match status" value="1"/>
</dbReference>
<gene>
    <name evidence="3" type="ORF">KUTeg_009682</name>
</gene>
<feature type="region of interest" description="Disordered" evidence="1">
    <location>
        <begin position="454"/>
        <end position="475"/>
    </location>
</feature>
<proteinExistence type="predicted"/>
<dbReference type="PANTHER" id="PTHR14390:SF2">
    <property type="entry name" value="G PATCH DOMAIN-CONTAINING PROTEIN 3"/>
    <property type="match status" value="1"/>
</dbReference>
<protein>
    <recommendedName>
        <fullName evidence="2">G-patch domain-containing protein</fullName>
    </recommendedName>
</protein>
<sequence length="536" mass="62604">MEESTDRNTRDTVIFAAINNIPPDYHSADLRNYFSQFIETRGFDIFHFRHRPELKSLNEKQPQKFPSDTKPALCCVVKLRQSKFKELQKMYHRKHWLDSNGESIPRLCFISKIRINSENEDKTDAYKTRAEQKQIPEDREKFTEGDLLKLPELHPPDIMPNGNVGTPTMEFLKLIRECRLPPVVIKKLGLSFPKTRTNKKYGNVPFDYGGDTFSGSNEEEEFEVWSGSGHKICDSIDNVIDLELTEKEHNTQIGDVKSNSEKIHKKWRKDPETKKLMRENIEEKMIKNDNSDSEEDNDSCEEWERHEALCDDPSNQERSKERLFEEEIELKWEKGGSGLVFYTDAQYWQEQEGDFDEQTTDDWDVDMSAYYEEGAGDKDIRDFITMRQEQRRREGIEDTDRFTAKIAVKRPNRLKPMDSGTKIGKFEKYTKGIGRKILEEQGWKEGLGLGSSSHGISDALESEGQHSKDKTGFGFRGEKLLKHKVKNRNSQRDVIISTVYDDKKQTDPNEPLLRRHNHYTLKYRDKVEFTKAESSE</sequence>
<dbReference type="InterPro" id="IPR040341">
    <property type="entry name" value="GPATCH3"/>
</dbReference>
<feature type="compositionally biased region" description="Basic and acidic residues" evidence="1">
    <location>
        <begin position="302"/>
        <end position="318"/>
    </location>
</feature>
<feature type="compositionally biased region" description="Basic and acidic residues" evidence="1">
    <location>
        <begin position="463"/>
        <end position="475"/>
    </location>
</feature>
<evidence type="ECO:0000313" key="3">
    <source>
        <dbReference type="EMBL" id="KAJ8312309.1"/>
    </source>
</evidence>
<dbReference type="SMART" id="SM00443">
    <property type="entry name" value="G_patch"/>
    <property type="match status" value="1"/>
</dbReference>
<evidence type="ECO:0000313" key="4">
    <source>
        <dbReference type="Proteomes" id="UP001217089"/>
    </source>
</evidence>
<keyword evidence="4" id="KW-1185">Reference proteome</keyword>
<dbReference type="EMBL" id="JARBDR010000440">
    <property type="protein sequence ID" value="KAJ8312309.1"/>
    <property type="molecule type" value="Genomic_DNA"/>
</dbReference>
<evidence type="ECO:0000256" key="1">
    <source>
        <dbReference type="SAM" id="MobiDB-lite"/>
    </source>
</evidence>
<feature type="domain" description="G-patch" evidence="2">
    <location>
        <begin position="430"/>
        <end position="478"/>
    </location>
</feature>
<dbReference type="Proteomes" id="UP001217089">
    <property type="component" value="Unassembled WGS sequence"/>
</dbReference>
<evidence type="ECO:0000259" key="2">
    <source>
        <dbReference type="PROSITE" id="PS50174"/>
    </source>
</evidence>
<organism evidence="3 4">
    <name type="scientific">Tegillarca granosa</name>
    <name type="common">Malaysian cockle</name>
    <name type="synonym">Anadara granosa</name>
    <dbReference type="NCBI Taxonomy" id="220873"/>
    <lineage>
        <taxon>Eukaryota</taxon>
        <taxon>Metazoa</taxon>
        <taxon>Spiralia</taxon>
        <taxon>Lophotrochozoa</taxon>
        <taxon>Mollusca</taxon>
        <taxon>Bivalvia</taxon>
        <taxon>Autobranchia</taxon>
        <taxon>Pteriomorphia</taxon>
        <taxon>Arcoida</taxon>
        <taxon>Arcoidea</taxon>
        <taxon>Arcidae</taxon>
        <taxon>Tegillarca</taxon>
    </lineage>
</organism>
<dbReference type="InterPro" id="IPR000467">
    <property type="entry name" value="G_patch_dom"/>
</dbReference>